<feature type="compositionally biased region" description="Polar residues" evidence="1">
    <location>
        <begin position="613"/>
        <end position="629"/>
    </location>
</feature>
<feature type="compositionally biased region" description="Low complexity" evidence="1">
    <location>
        <begin position="630"/>
        <end position="643"/>
    </location>
</feature>
<feature type="compositionally biased region" description="Basic and acidic residues" evidence="1">
    <location>
        <begin position="261"/>
        <end position="271"/>
    </location>
</feature>
<feature type="compositionally biased region" description="Polar residues" evidence="1">
    <location>
        <begin position="536"/>
        <end position="560"/>
    </location>
</feature>
<feature type="compositionally biased region" description="Basic residues" evidence="1">
    <location>
        <begin position="773"/>
        <end position="785"/>
    </location>
</feature>
<sequence>MEIIQDPLAVVDRICGEMAASRGRREHRRDTEDRQREVDRETTLSREALERHVMDDTMARDFVRRESLMERLLGHKMLYGRLESYNSMGYVKVDPPPESALPQIDPEMDFLCGVGQRRGPRTPPLIEPPTGNAPFTPQLPKQPRGPKTPPGSPGPRTPPPPHRSEQSRQFHAPSAAPTMQSLLANIAAMAGTSTSQLASTLGEDLNRMVGSVNTGVLLESFVSALRTATATSQKDSSANEEKPSPTKLTTPMRETSSKSLSRRELDADSVKMELVSDCSLSPQRSDSPARRSSPLQAPPPPPVIAPPPPPPILPPPPGTTCSAPPPAPLQAPMVPLIPMAHTPVSDVKLDGPPQPPLIPPPFPLLPNFAGLHSSLPPFPPPIARPTLPAHPPVSTASGHLNPPVSSTSHAVIPSPSNVNGVMSMPNLYRPPPNISGQGPSNNASEAATTFGVFPRPVMLHPSFSESPHMNMRGSALELATPSKSVSSTCFISDNRGVNNFKSPAPPKADLHAQPEQDNSRCFSGGAPWKKSAAEGSFNTPSSTRFDPTRRPNVSESSSAGRRNFRKKHDREQHNRGGQNRQQKMDTSSLPTTLAPLPSQLQQERPGSCASAGRLSQQEPSATTQSVTNTLLSALGIGSSSSSAMPKTQSRQPPLSPKPKTPNSRPNCPPPFPGARLPPPPFPPGPPPPGFPPFPPPPGFPLPGLPPPPGFPGPPLGFPPGPPPGFPLGPPPPGLPPLGPPPPGLPSHFTGPHPPSFPFSDNSAYSRDNWQPRQRGKGGHAFRPRD</sequence>
<dbReference type="OrthoDB" id="5870241at2759"/>
<feature type="compositionally biased region" description="Polar residues" evidence="1">
    <location>
        <begin position="434"/>
        <end position="446"/>
    </location>
</feature>
<keyword evidence="3" id="KW-1185">Reference proteome</keyword>
<accession>A0A183F3E6</accession>
<evidence type="ECO:0000313" key="3">
    <source>
        <dbReference type="Proteomes" id="UP000050761"/>
    </source>
</evidence>
<dbReference type="EMBL" id="UZAH01000547">
    <property type="protein sequence ID" value="VDO19071.1"/>
    <property type="molecule type" value="Genomic_DNA"/>
</dbReference>
<dbReference type="Proteomes" id="UP000050761">
    <property type="component" value="Unassembled WGS sequence"/>
</dbReference>
<evidence type="ECO:0000256" key="1">
    <source>
        <dbReference type="SAM" id="MobiDB-lite"/>
    </source>
</evidence>
<name>A0A183F3E6_HELPZ</name>
<accession>A0A3P7TDS5</accession>
<dbReference type="AlphaFoldDB" id="A0A183F3E6"/>
<reference evidence="2 3" key="1">
    <citation type="submission" date="2018-11" db="EMBL/GenBank/DDBJ databases">
        <authorList>
            <consortium name="Pathogen Informatics"/>
        </authorList>
    </citation>
    <scope>NUCLEOTIDE SEQUENCE [LARGE SCALE GENOMIC DNA]</scope>
</reference>
<feature type="compositionally biased region" description="Basic and acidic residues" evidence="1">
    <location>
        <begin position="28"/>
        <end position="42"/>
    </location>
</feature>
<feature type="compositionally biased region" description="Polar residues" evidence="1">
    <location>
        <begin position="758"/>
        <end position="771"/>
    </location>
</feature>
<feature type="region of interest" description="Disordered" evidence="1">
    <location>
        <begin position="229"/>
        <end position="329"/>
    </location>
</feature>
<proteinExistence type="predicted"/>
<feature type="region of interest" description="Disordered" evidence="1">
    <location>
        <begin position="20"/>
        <end position="42"/>
    </location>
</feature>
<feature type="compositionally biased region" description="Pro residues" evidence="1">
    <location>
        <begin position="666"/>
        <end position="744"/>
    </location>
</feature>
<feature type="compositionally biased region" description="Pro residues" evidence="1">
    <location>
        <begin position="296"/>
        <end position="329"/>
    </location>
</feature>
<feature type="region of interest" description="Disordered" evidence="1">
    <location>
        <begin position="387"/>
        <end position="446"/>
    </location>
</feature>
<feature type="compositionally biased region" description="Polar residues" evidence="1">
    <location>
        <begin position="246"/>
        <end position="259"/>
    </location>
</feature>
<feature type="compositionally biased region" description="Basic and acidic residues" evidence="1">
    <location>
        <begin position="508"/>
        <end position="518"/>
    </location>
</feature>
<reference evidence="4" key="2">
    <citation type="submission" date="2019-09" db="UniProtKB">
        <authorList>
            <consortium name="WormBaseParasite"/>
        </authorList>
    </citation>
    <scope>IDENTIFICATION</scope>
</reference>
<evidence type="ECO:0000313" key="2">
    <source>
        <dbReference type="EMBL" id="VDO19071.1"/>
    </source>
</evidence>
<feature type="compositionally biased region" description="Pro residues" evidence="1">
    <location>
        <begin position="146"/>
        <end position="161"/>
    </location>
</feature>
<organism evidence="3 4">
    <name type="scientific">Heligmosomoides polygyrus</name>
    <name type="common">Parasitic roundworm</name>
    <dbReference type="NCBI Taxonomy" id="6339"/>
    <lineage>
        <taxon>Eukaryota</taxon>
        <taxon>Metazoa</taxon>
        <taxon>Ecdysozoa</taxon>
        <taxon>Nematoda</taxon>
        <taxon>Chromadorea</taxon>
        <taxon>Rhabditida</taxon>
        <taxon>Rhabditina</taxon>
        <taxon>Rhabditomorpha</taxon>
        <taxon>Strongyloidea</taxon>
        <taxon>Heligmosomidae</taxon>
        <taxon>Heligmosomoides</taxon>
    </lineage>
</organism>
<dbReference type="WBParaSite" id="HPBE_0000068801-mRNA-1">
    <property type="protein sequence ID" value="HPBE_0000068801-mRNA-1"/>
    <property type="gene ID" value="HPBE_0000068801"/>
</dbReference>
<protein>
    <submittedName>
        <fullName evidence="4">WH2 domain-containing protein</fullName>
    </submittedName>
</protein>
<feature type="region of interest" description="Disordered" evidence="1">
    <location>
        <begin position="114"/>
        <end position="175"/>
    </location>
</feature>
<feature type="region of interest" description="Disordered" evidence="1">
    <location>
        <begin position="500"/>
        <end position="785"/>
    </location>
</feature>
<evidence type="ECO:0000313" key="4">
    <source>
        <dbReference type="WBParaSite" id="HPBE_0000068801-mRNA-1"/>
    </source>
</evidence>
<feature type="compositionally biased region" description="Polar residues" evidence="1">
    <location>
        <begin position="575"/>
        <end position="591"/>
    </location>
</feature>
<feature type="compositionally biased region" description="Polar residues" evidence="1">
    <location>
        <begin position="394"/>
        <end position="420"/>
    </location>
</feature>
<gene>
    <name evidence="2" type="ORF">HPBE_LOCUS689</name>
</gene>